<dbReference type="OrthoDB" id="456034at2"/>
<keyword evidence="2" id="KW-1185">Reference proteome</keyword>
<reference evidence="1 2" key="1">
    <citation type="submission" date="2008-07" db="EMBL/GenBank/DDBJ databases">
        <authorList>
            <person name="Tandeau de Marsac N."/>
            <person name="Ferriera S."/>
            <person name="Johnson J."/>
            <person name="Kravitz S."/>
            <person name="Beeson K."/>
            <person name="Sutton G."/>
            <person name="Rogers Y.-H."/>
            <person name="Friedman R."/>
            <person name="Frazier M."/>
            <person name="Venter J.C."/>
        </authorList>
    </citation>
    <scope>NUCLEOTIDE SEQUENCE [LARGE SCALE GENOMIC DNA]</scope>
    <source>
        <strain evidence="1 2">PCC 7420</strain>
    </source>
</reference>
<gene>
    <name evidence="1" type="ORF">MC7420_2027</name>
</gene>
<dbReference type="RefSeq" id="WP_006099981.1">
    <property type="nucleotide sequence ID" value="NZ_DS989845.1"/>
</dbReference>
<accession>B4VMP9</accession>
<sequence>MLVLAIQKQILGIDKLFVKFNLLDNGNQKHRAVQGDNQNQTELKNHAIAFLKATVKEEKLGVNLDLVLENQDDATIAQLLAVYKKNLADIDQMEELIETGTFTLQEKLNEEQSQVDIKMFGFVNVGNYHRIDVAVNLSKDYLKKYVDVIPRKTDIKAVQFGFVNVYTIDDITVKPNFHGALTLNFETAALERALKELELVQ</sequence>
<proteinExistence type="predicted"/>
<dbReference type="eggNOG" id="ENOG5030MP5">
    <property type="taxonomic scope" value="Bacteria"/>
</dbReference>
<organism evidence="1 2">
    <name type="scientific">Coleofasciculus chthonoplastes PCC 7420</name>
    <dbReference type="NCBI Taxonomy" id="118168"/>
    <lineage>
        <taxon>Bacteria</taxon>
        <taxon>Bacillati</taxon>
        <taxon>Cyanobacteriota</taxon>
        <taxon>Cyanophyceae</taxon>
        <taxon>Coleofasciculales</taxon>
        <taxon>Coleofasciculaceae</taxon>
        <taxon>Coleofasciculus</taxon>
    </lineage>
</organism>
<dbReference type="STRING" id="118168.MC7420_2027"/>
<dbReference type="HOGENOM" id="CLU_1358505_0_0_3"/>
<protein>
    <submittedName>
        <fullName evidence="1">Uncharacterized protein</fullName>
    </submittedName>
</protein>
<evidence type="ECO:0000313" key="2">
    <source>
        <dbReference type="Proteomes" id="UP000003835"/>
    </source>
</evidence>
<dbReference type="EMBL" id="DS989845">
    <property type="protein sequence ID" value="EDX77024.1"/>
    <property type="molecule type" value="Genomic_DNA"/>
</dbReference>
<name>B4VMP9_9CYAN</name>
<dbReference type="Proteomes" id="UP000003835">
    <property type="component" value="Unassembled WGS sequence"/>
</dbReference>
<evidence type="ECO:0000313" key="1">
    <source>
        <dbReference type="EMBL" id="EDX77024.1"/>
    </source>
</evidence>
<dbReference type="AlphaFoldDB" id="B4VMP9"/>